<dbReference type="SUPFAM" id="SSF63380">
    <property type="entry name" value="Riboflavin synthase domain-like"/>
    <property type="match status" value="1"/>
</dbReference>
<dbReference type="Gene3D" id="2.40.30.10">
    <property type="entry name" value="Translation factors"/>
    <property type="match status" value="1"/>
</dbReference>
<feature type="binding site" evidence="6">
    <location>
        <position position="95"/>
    </location>
    <ligand>
        <name>FAD</name>
        <dbReference type="ChEBI" id="CHEBI:57692"/>
    </ligand>
</feature>
<dbReference type="Gene3D" id="3.40.50.80">
    <property type="entry name" value="Nucleotide-binding domain of ferredoxin-NADP reductase (FNR) module"/>
    <property type="match status" value="1"/>
</dbReference>
<dbReference type="Pfam" id="PF00970">
    <property type="entry name" value="FAD_binding_6"/>
    <property type="match status" value="1"/>
</dbReference>
<feature type="binding site" evidence="6">
    <location>
        <position position="112"/>
    </location>
    <ligand>
        <name>FAD</name>
        <dbReference type="ChEBI" id="CHEBI:57692"/>
    </ligand>
</feature>
<keyword evidence="4 7" id="KW-0560">Oxidoreductase</keyword>
<dbReference type="OrthoDB" id="432685at2759"/>
<organism evidence="10 11">
    <name type="scientific">Pseudocohnilembus persalinus</name>
    <name type="common">Ciliate</name>
    <dbReference type="NCBI Taxonomy" id="266149"/>
    <lineage>
        <taxon>Eukaryota</taxon>
        <taxon>Sar</taxon>
        <taxon>Alveolata</taxon>
        <taxon>Ciliophora</taxon>
        <taxon>Intramacronucleata</taxon>
        <taxon>Oligohymenophorea</taxon>
        <taxon>Scuticociliatia</taxon>
        <taxon>Philasterida</taxon>
        <taxon>Pseudocohnilembidae</taxon>
        <taxon>Pseudocohnilembus</taxon>
    </lineage>
</organism>
<feature type="transmembrane region" description="Helical" evidence="8">
    <location>
        <begin position="6"/>
        <end position="27"/>
    </location>
</feature>
<dbReference type="Pfam" id="PF00175">
    <property type="entry name" value="NAD_binding_1"/>
    <property type="match status" value="1"/>
</dbReference>
<dbReference type="InterPro" id="IPR001709">
    <property type="entry name" value="Flavoprot_Pyr_Nucl_cyt_Rdtase"/>
</dbReference>
<dbReference type="InterPro" id="IPR001433">
    <property type="entry name" value="OxRdtase_FAD/NAD-bd"/>
</dbReference>
<dbReference type="InterPro" id="IPR039261">
    <property type="entry name" value="FNR_nucleotide-bd"/>
</dbReference>
<feature type="binding site" evidence="6">
    <location>
        <position position="185"/>
    </location>
    <ligand>
        <name>FAD</name>
        <dbReference type="ChEBI" id="CHEBI:57692"/>
    </ligand>
</feature>
<accession>A0A0V0R2K2</accession>
<comment type="cofactor">
    <cofactor evidence="1 6 7">
        <name>FAD</name>
        <dbReference type="ChEBI" id="CHEBI:57692"/>
    </cofactor>
</comment>
<evidence type="ECO:0000256" key="4">
    <source>
        <dbReference type="ARBA" id="ARBA00023002"/>
    </source>
</evidence>
<gene>
    <name evidence="10" type="ORF">PPERSA_08077</name>
</gene>
<keyword evidence="11" id="KW-1185">Reference proteome</keyword>
<comment type="caution">
    <text evidence="10">The sequence shown here is derived from an EMBL/GenBank/DDBJ whole genome shotgun (WGS) entry which is preliminary data.</text>
</comment>
<evidence type="ECO:0000256" key="6">
    <source>
        <dbReference type="PIRSR" id="PIRSR601834-1"/>
    </source>
</evidence>
<dbReference type="EMBL" id="LDAU01000058">
    <property type="protein sequence ID" value="KRX08766.1"/>
    <property type="molecule type" value="Genomic_DNA"/>
</dbReference>
<dbReference type="PRINTS" id="PR00371">
    <property type="entry name" value="FPNCR"/>
</dbReference>
<keyword evidence="2 6" id="KW-0285">Flavoprotein</keyword>
<dbReference type="InterPro" id="IPR017938">
    <property type="entry name" value="Riboflavin_synthase-like_b-brl"/>
</dbReference>
<dbReference type="GO" id="GO:0090524">
    <property type="term" value="F:cytochrome-b5 reductase activity, acting on NADH"/>
    <property type="evidence" value="ECO:0007669"/>
    <property type="project" value="UniProtKB-EC"/>
</dbReference>
<comment type="catalytic activity">
    <reaction evidence="7">
        <text>2 Fe(III)-[cytochrome b5] + NADH = 2 Fe(II)-[cytochrome b5] + NAD(+) + H(+)</text>
        <dbReference type="Rhea" id="RHEA:46680"/>
        <dbReference type="Rhea" id="RHEA-COMP:10438"/>
        <dbReference type="Rhea" id="RHEA-COMP:10439"/>
        <dbReference type="ChEBI" id="CHEBI:15378"/>
        <dbReference type="ChEBI" id="CHEBI:29033"/>
        <dbReference type="ChEBI" id="CHEBI:29034"/>
        <dbReference type="ChEBI" id="CHEBI:57540"/>
        <dbReference type="ChEBI" id="CHEBI:57945"/>
        <dbReference type="EC" id="1.6.2.2"/>
    </reaction>
</comment>
<evidence type="ECO:0000256" key="7">
    <source>
        <dbReference type="RuleBase" id="RU361226"/>
    </source>
</evidence>
<dbReference type="CDD" id="cd06183">
    <property type="entry name" value="cyt_b5_reduct_like"/>
    <property type="match status" value="1"/>
</dbReference>
<feature type="binding site" evidence="6">
    <location>
        <position position="114"/>
    </location>
    <ligand>
        <name>FAD</name>
        <dbReference type="ChEBI" id="CHEBI:57692"/>
    </ligand>
</feature>
<keyword evidence="3 6" id="KW-0274">FAD</keyword>
<dbReference type="InterPro" id="IPR008333">
    <property type="entry name" value="Cbr1-like_FAD-bd_dom"/>
</dbReference>
<dbReference type="InterPro" id="IPR001834">
    <property type="entry name" value="CBR-like"/>
</dbReference>
<keyword evidence="8" id="KW-0812">Transmembrane</keyword>
<feature type="domain" description="FAD-binding FR-type" evidence="9">
    <location>
        <begin position="43"/>
        <end position="155"/>
    </location>
</feature>
<keyword evidence="8" id="KW-0472">Membrane</keyword>
<dbReference type="PANTHER" id="PTHR19370:SF185">
    <property type="entry name" value="NADH-CYTOCHROME B5 REDUCTASE"/>
    <property type="match status" value="1"/>
</dbReference>
<evidence type="ECO:0000256" key="5">
    <source>
        <dbReference type="ARBA" id="ARBA00023027"/>
    </source>
</evidence>
<protein>
    <recommendedName>
        <fullName evidence="7">NADH-cytochrome b5 reductase</fullName>
        <ecNumber evidence="7">1.6.2.2</ecNumber>
    </recommendedName>
</protein>
<name>A0A0V0R2K2_PSEPJ</name>
<evidence type="ECO:0000256" key="3">
    <source>
        <dbReference type="ARBA" id="ARBA00022827"/>
    </source>
</evidence>
<evidence type="ECO:0000256" key="8">
    <source>
        <dbReference type="SAM" id="Phobius"/>
    </source>
</evidence>
<comment type="similarity">
    <text evidence="7">Belongs to the flavoprotein pyridine nucleotide cytochrome reductase family.</text>
</comment>
<dbReference type="InParanoid" id="A0A0V0R2K2"/>
<dbReference type="FunCoup" id="A0A0V0R2K2">
    <property type="interactions" value="111"/>
</dbReference>
<dbReference type="PANTHER" id="PTHR19370">
    <property type="entry name" value="NADH-CYTOCHROME B5 REDUCTASE"/>
    <property type="match status" value="1"/>
</dbReference>
<dbReference type="SUPFAM" id="SSF52343">
    <property type="entry name" value="Ferredoxin reductase-like, C-terminal NADP-linked domain"/>
    <property type="match status" value="1"/>
</dbReference>
<sequence>MGLTFGLNSLIITGSIILITSIAILSFKMSRSEKSLLNSKKKTQKQKVTLTKKTQISPDTYQFSFSFKPGYKLGIQNGQHIKIYLQNENGLEISRNYTPITPVETSSHFDLVIKIYRANVHPDFPEGGLFTQLLDKLEIGSQIDISGPVGILNYQGNGKISYVDNIQKPQTYKNIIMVAGGTGITPMFQILQAIKNNVLDKTEISLLYVNRHENDILLRKELEYYKNTHNLHINLSLTQPSQEWNQLKGRISEEMIRSLYQDFITQNKQDDTIVLYCGPQGFNKGARTIFKQLGFKNLHTF</sequence>
<feature type="binding site" evidence="6">
    <location>
        <position position="97"/>
    </location>
    <ligand>
        <name>FAD</name>
        <dbReference type="ChEBI" id="CHEBI:57692"/>
    </ligand>
</feature>
<dbReference type="OMA" id="QHITIAC"/>
<evidence type="ECO:0000256" key="1">
    <source>
        <dbReference type="ARBA" id="ARBA00001974"/>
    </source>
</evidence>
<dbReference type="InterPro" id="IPR017927">
    <property type="entry name" value="FAD-bd_FR_type"/>
</dbReference>
<evidence type="ECO:0000256" key="2">
    <source>
        <dbReference type="ARBA" id="ARBA00022630"/>
    </source>
</evidence>
<keyword evidence="8" id="KW-1133">Transmembrane helix</keyword>
<dbReference type="PRINTS" id="PR00406">
    <property type="entry name" value="CYTB5RDTASE"/>
</dbReference>
<dbReference type="EC" id="1.6.2.2" evidence="7"/>
<keyword evidence="5 7" id="KW-0520">NAD</keyword>
<reference evidence="10 11" key="1">
    <citation type="journal article" date="2015" name="Sci. Rep.">
        <title>Genome of the facultative scuticociliatosis pathogen Pseudocohnilembus persalinus provides insight into its virulence through horizontal gene transfer.</title>
        <authorList>
            <person name="Xiong J."/>
            <person name="Wang G."/>
            <person name="Cheng J."/>
            <person name="Tian M."/>
            <person name="Pan X."/>
            <person name="Warren A."/>
            <person name="Jiang C."/>
            <person name="Yuan D."/>
            <person name="Miao W."/>
        </authorList>
    </citation>
    <scope>NUCLEOTIDE SEQUENCE [LARGE SCALE GENOMIC DNA]</scope>
    <source>
        <strain evidence="10">36N120E</strain>
    </source>
</reference>
<evidence type="ECO:0000313" key="10">
    <source>
        <dbReference type="EMBL" id="KRX08766.1"/>
    </source>
</evidence>
<dbReference type="AlphaFoldDB" id="A0A0V0R2K2"/>
<evidence type="ECO:0000313" key="11">
    <source>
        <dbReference type="Proteomes" id="UP000054937"/>
    </source>
</evidence>
<evidence type="ECO:0000259" key="9">
    <source>
        <dbReference type="PROSITE" id="PS51384"/>
    </source>
</evidence>
<dbReference type="Proteomes" id="UP000054937">
    <property type="component" value="Unassembled WGS sequence"/>
</dbReference>
<dbReference type="GO" id="GO:0071949">
    <property type="term" value="F:FAD binding"/>
    <property type="evidence" value="ECO:0007669"/>
    <property type="project" value="TreeGrafter"/>
</dbReference>
<dbReference type="PROSITE" id="PS51384">
    <property type="entry name" value="FAD_FR"/>
    <property type="match status" value="1"/>
</dbReference>
<proteinExistence type="inferred from homology"/>